<dbReference type="InterPro" id="IPR006095">
    <property type="entry name" value="Glu/Leu/Phe/Val/Trp_DH"/>
</dbReference>
<dbReference type="PIRSF" id="PIRSF000188">
    <property type="entry name" value="Phe_leu_dh"/>
    <property type="match status" value="1"/>
</dbReference>
<dbReference type="InterPro" id="IPR006097">
    <property type="entry name" value="Glu/Leu/Phe/Val/Trp_DH_dimer"/>
</dbReference>
<dbReference type="GO" id="GO:0006520">
    <property type="term" value="P:amino acid metabolic process"/>
    <property type="evidence" value="ECO:0007669"/>
    <property type="project" value="InterPro"/>
</dbReference>
<gene>
    <name evidence="9" type="ORF">SAMN02745148_01415</name>
</gene>
<name>A0A1M4XDI4_9GAMM</name>
<evidence type="ECO:0000256" key="4">
    <source>
        <dbReference type="ARBA" id="ARBA00023027"/>
    </source>
</evidence>
<dbReference type="RefSeq" id="WP_072821163.1">
    <property type="nucleotide sequence ID" value="NZ_FQUJ01000005.1"/>
</dbReference>
<dbReference type="PANTHER" id="PTHR42722">
    <property type="entry name" value="LEUCINE DEHYDROGENASE"/>
    <property type="match status" value="1"/>
</dbReference>
<comment type="function">
    <text evidence="1">Catalyzes the reversible oxidative deamination of glutamate to alpha-ketoglutarate and ammonia.</text>
</comment>
<dbReference type="InterPro" id="IPR036291">
    <property type="entry name" value="NAD(P)-bd_dom_sf"/>
</dbReference>
<dbReference type="InterPro" id="IPR033524">
    <property type="entry name" value="Glu/Leu/Phe/Val_DH_AS"/>
</dbReference>
<dbReference type="AlphaFoldDB" id="A0A1M4XDI4"/>
<feature type="binding site" evidence="6">
    <location>
        <begin position="180"/>
        <end position="185"/>
    </location>
    <ligand>
        <name>NAD(+)</name>
        <dbReference type="ChEBI" id="CHEBI:57540"/>
    </ligand>
</feature>
<dbReference type="PRINTS" id="PR00082">
    <property type="entry name" value="GLFDHDRGNASE"/>
</dbReference>
<dbReference type="Gene3D" id="3.40.50.10860">
    <property type="entry name" value="Leucine Dehydrogenase, chain A, domain 1"/>
    <property type="match status" value="1"/>
</dbReference>
<evidence type="ECO:0000256" key="1">
    <source>
        <dbReference type="ARBA" id="ARBA00003868"/>
    </source>
</evidence>
<keyword evidence="10" id="KW-1185">Reference proteome</keyword>
<dbReference type="SUPFAM" id="SSF53223">
    <property type="entry name" value="Aminoacid dehydrogenase-like, N-terminal domain"/>
    <property type="match status" value="1"/>
</dbReference>
<dbReference type="GO" id="GO:0000166">
    <property type="term" value="F:nucleotide binding"/>
    <property type="evidence" value="ECO:0007669"/>
    <property type="project" value="UniProtKB-KW"/>
</dbReference>
<dbReference type="STRING" id="1121942.SAMN02745148_01415"/>
<evidence type="ECO:0000313" key="9">
    <source>
        <dbReference type="EMBL" id="SHE91312.1"/>
    </source>
</evidence>
<keyword evidence="4 6" id="KW-0520">NAD</keyword>
<evidence type="ECO:0000256" key="3">
    <source>
        <dbReference type="ARBA" id="ARBA00023002"/>
    </source>
</evidence>
<dbReference type="OrthoDB" id="9803297at2"/>
<dbReference type="SMART" id="SM00839">
    <property type="entry name" value="ELFV_dehydrog"/>
    <property type="match status" value="1"/>
</dbReference>
<evidence type="ECO:0000256" key="7">
    <source>
        <dbReference type="RuleBase" id="RU004417"/>
    </source>
</evidence>
<dbReference type="SUPFAM" id="SSF51735">
    <property type="entry name" value="NAD(P)-binding Rossmann-fold domains"/>
    <property type="match status" value="1"/>
</dbReference>
<organism evidence="9 10">
    <name type="scientific">Modicisalibacter ilicicola DSM 19980</name>
    <dbReference type="NCBI Taxonomy" id="1121942"/>
    <lineage>
        <taxon>Bacteria</taxon>
        <taxon>Pseudomonadati</taxon>
        <taxon>Pseudomonadota</taxon>
        <taxon>Gammaproteobacteria</taxon>
        <taxon>Oceanospirillales</taxon>
        <taxon>Halomonadaceae</taxon>
        <taxon>Modicisalibacter</taxon>
    </lineage>
</organism>
<evidence type="ECO:0000256" key="5">
    <source>
        <dbReference type="PIRSR" id="PIRSR000188-1"/>
    </source>
</evidence>
<sequence>MTLFAHPDFDHHEQVVYGSDRRSGLQAIIAIHNTCRGPALGGLRIYPYPTEERALADVLRLARGMTYKSALANLPLGGGKAVIIADPKRQKTPALLEAMGRLIATQGGRYITAEDSGSSEQDMRVIAGVTEHVSGLRRQGEESGDPSPFTAWGVFNALRCAVRHGFERDDLAGLRVAIQGVGHVGAHLARHLHAAGARLVLADVDTQAVKQLAKELQADIVSPLDIFAVDADIFAPCAMGAVLDSRVCERLKARIVVGAANNQLATAEMADRLHQRGILYTPDYVANAGGLIEVAWQRREDYSHDRVMAHIASIERTLDEIFDRASQEQCSPAPIADRLAEERFSPLFGQSPEV</sequence>
<dbReference type="Pfam" id="PF00208">
    <property type="entry name" value="ELFV_dehydrog"/>
    <property type="match status" value="1"/>
</dbReference>
<feature type="active site" description="Proton donor/acceptor" evidence="5">
    <location>
        <position position="80"/>
    </location>
</feature>
<protein>
    <submittedName>
        <fullName evidence="9">Leucine dehydrogenase</fullName>
    </submittedName>
</protein>
<feature type="domain" description="Glutamate/phenylalanine/leucine/valine/L-tryptophan dehydrogenase C-terminal" evidence="8">
    <location>
        <begin position="144"/>
        <end position="349"/>
    </location>
</feature>
<dbReference type="Gene3D" id="3.40.50.720">
    <property type="entry name" value="NAD(P)-binding Rossmann-like Domain"/>
    <property type="match status" value="1"/>
</dbReference>
<dbReference type="GO" id="GO:0016639">
    <property type="term" value="F:oxidoreductase activity, acting on the CH-NH2 group of donors, NAD or NADP as acceptor"/>
    <property type="evidence" value="ECO:0007669"/>
    <property type="project" value="InterPro"/>
</dbReference>
<dbReference type="InterPro" id="IPR016211">
    <property type="entry name" value="Glu/Phe/Leu/Val/Trp_DH_bac/arc"/>
</dbReference>
<dbReference type="Proteomes" id="UP000184346">
    <property type="component" value="Unassembled WGS sequence"/>
</dbReference>
<keyword evidence="3 7" id="KW-0560">Oxidoreductase</keyword>
<keyword evidence="6" id="KW-0547">Nucleotide-binding</keyword>
<proteinExistence type="inferred from homology"/>
<comment type="similarity">
    <text evidence="2 7">Belongs to the Glu/Leu/Phe/Val dehydrogenases family.</text>
</comment>
<dbReference type="Pfam" id="PF02812">
    <property type="entry name" value="ELFV_dehydrog_N"/>
    <property type="match status" value="1"/>
</dbReference>
<dbReference type="EMBL" id="FQUJ01000005">
    <property type="protein sequence ID" value="SHE91312.1"/>
    <property type="molecule type" value="Genomic_DNA"/>
</dbReference>
<reference evidence="9 10" key="1">
    <citation type="submission" date="2016-11" db="EMBL/GenBank/DDBJ databases">
        <authorList>
            <person name="Jaros S."/>
            <person name="Januszkiewicz K."/>
            <person name="Wedrychowicz H."/>
        </authorList>
    </citation>
    <scope>NUCLEOTIDE SEQUENCE [LARGE SCALE GENOMIC DNA]</scope>
    <source>
        <strain evidence="9 10">DSM 19980</strain>
    </source>
</reference>
<accession>A0A1M4XDI4</accession>
<dbReference type="PANTHER" id="PTHR42722:SF1">
    <property type="entry name" value="VALINE DEHYDROGENASE"/>
    <property type="match status" value="1"/>
</dbReference>
<dbReference type="PROSITE" id="PS00074">
    <property type="entry name" value="GLFV_DEHYDROGENASE"/>
    <property type="match status" value="1"/>
</dbReference>
<evidence type="ECO:0000256" key="6">
    <source>
        <dbReference type="PIRSR" id="PIRSR000188-2"/>
    </source>
</evidence>
<evidence type="ECO:0000259" key="8">
    <source>
        <dbReference type="SMART" id="SM00839"/>
    </source>
</evidence>
<dbReference type="InterPro" id="IPR046346">
    <property type="entry name" value="Aminoacid_DH-like_N_sf"/>
</dbReference>
<evidence type="ECO:0000313" key="10">
    <source>
        <dbReference type="Proteomes" id="UP000184346"/>
    </source>
</evidence>
<dbReference type="CDD" id="cd01075">
    <property type="entry name" value="NAD_bind_Leu_Phe_Val_DH"/>
    <property type="match status" value="1"/>
</dbReference>
<evidence type="ECO:0000256" key="2">
    <source>
        <dbReference type="ARBA" id="ARBA00006382"/>
    </source>
</evidence>
<dbReference type="InterPro" id="IPR006096">
    <property type="entry name" value="Glu/Leu/Phe/Val/Trp_DH_C"/>
</dbReference>